<protein>
    <submittedName>
        <fullName evidence="2">Uncharacterized protein</fullName>
    </submittedName>
</protein>
<dbReference type="Proteomes" id="UP000824120">
    <property type="component" value="Chromosome 5"/>
</dbReference>
<accession>A0A9J5Z3W4</accession>
<evidence type="ECO:0000313" key="3">
    <source>
        <dbReference type="Proteomes" id="UP000824120"/>
    </source>
</evidence>
<evidence type="ECO:0000313" key="2">
    <source>
        <dbReference type="EMBL" id="KAG5606624.1"/>
    </source>
</evidence>
<dbReference type="EMBL" id="JACXVP010000005">
    <property type="protein sequence ID" value="KAG5606624.1"/>
    <property type="molecule type" value="Genomic_DNA"/>
</dbReference>
<proteinExistence type="predicted"/>
<organism evidence="2 3">
    <name type="scientific">Solanum commersonii</name>
    <name type="common">Commerson's wild potato</name>
    <name type="synonym">Commerson's nightshade</name>
    <dbReference type="NCBI Taxonomy" id="4109"/>
    <lineage>
        <taxon>Eukaryota</taxon>
        <taxon>Viridiplantae</taxon>
        <taxon>Streptophyta</taxon>
        <taxon>Embryophyta</taxon>
        <taxon>Tracheophyta</taxon>
        <taxon>Spermatophyta</taxon>
        <taxon>Magnoliopsida</taxon>
        <taxon>eudicotyledons</taxon>
        <taxon>Gunneridae</taxon>
        <taxon>Pentapetalae</taxon>
        <taxon>asterids</taxon>
        <taxon>lamiids</taxon>
        <taxon>Solanales</taxon>
        <taxon>Solanaceae</taxon>
        <taxon>Solanoideae</taxon>
        <taxon>Solaneae</taxon>
        <taxon>Solanum</taxon>
    </lineage>
</organism>
<sequence length="66" mass="7138">MIKNDDGEGSTSNVPQPIVEPMVPSRNNSEVPRDPSPLLPHGLTPPMPSTIMDFPIPSPMMDSLMP</sequence>
<feature type="region of interest" description="Disordered" evidence="1">
    <location>
        <begin position="1"/>
        <end position="66"/>
    </location>
</feature>
<evidence type="ECO:0000256" key="1">
    <source>
        <dbReference type="SAM" id="MobiDB-lite"/>
    </source>
</evidence>
<name>A0A9J5Z3W4_SOLCO</name>
<dbReference type="AlphaFoldDB" id="A0A9J5Z3W4"/>
<feature type="compositionally biased region" description="Pro residues" evidence="1">
    <location>
        <begin position="34"/>
        <end position="48"/>
    </location>
</feature>
<reference evidence="2 3" key="1">
    <citation type="submission" date="2020-09" db="EMBL/GenBank/DDBJ databases">
        <title>De no assembly of potato wild relative species, Solanum commersonii.</title>
        <authorList>
            <person name="Cho K."/>
        </authorList>
    </citation>
    <scope>NUCLEOTIDE SEQUENCE [LARGE SCALE GENOMIC DNA]</scope>
    <source>
        <strain evidence="2">LZ3.2</strain>
        <tissue evidence="2">Leaf</tissue>
    </source>
</reference>
<gene>
    <name evidence="2" type="ORF">H5410_028116</name>
</gene>
<keyword evidence="3" id="KW-1185">Reference proteome</keyword>
<comment type="caution">
    <text evidence="2">The sequence shown here is derived from an EMBL/GenBank/DDBJ whole genome shotgun (WGS) entry which is preliminary data.</text>
</comment>